<accession>A0A4T9T7F8</accession>
<comment type="caution">
    <text evidence="2">The sequence shown here is derived from an EMBL/GenBank/DDBJ whole genome shotgun (WGS) entry which is preliminary data.</text>
</comment>
<keyword evidence="3" id="KW-1185">Reference proteome</keyword>
<evidence type="ECO:0000256" key="1">
    <source>
        <dbReference type="SAM" id="Phobius"/>
    </source>
</evidence>
<keyword evidence="1" id="KW-0812">Transmembrane</keyword>
<name>A0A4T9T7F8_9ACTN</name>
<protein>
    <submittedName>
        <fullName evidence="2">Uncharacterized protein</fullName>
    </submittedName>
</protein>
<feature type="transmembrane region" description="Helical" evidence="1">
    <location>
        <begin position="80"/>
        <end position="101"/>
    </location>
</feature>
<gene>
    <name evidence="2" type="ORF">E5982_05230</name>
</gene>
<keyword evidence="1" id="KW-1133">Transmembrane helix</keyword>
<feature type="transmembrane region" description="Helical" evidence="1">
    <location>
        <begin position="54"/>
        <end position="73"/>
    </location>
</feature>
<dbReference type="AlphaFoldDB" id="A0A4T9T7F8"/>
<sequence length="149" mass="15905">MTAETSDSRIAWAARICFGLVFAFNVQCAVQFIAHPAGFMGGFGLSGPEGQLAVAGLGVAFLMWNATYPLFIWQPQRFEVLGAVIITQQAIGLVGESALYLQLGSFAAVAGPAIMRFILFDGAGLLLMAASFAWLKMSGRGRHRSQDSL</sequence>
<evidence type="ECO:0000313" key="2">
    <source>
        <dbReference type="EMBL" id="TJW10685.1"/>
    </source>
</evidence>
<organism evidence="2 3">
    <name type="scientific">Parvibacter caecicola</name>
    <dbReference type="NCBI Taxonomy" id="747645"/>
    <lineage>
        <taxon>Bacteria</taxon>
        <taxon>Bacillati</taxon>
        <taxon>Actinomycetota</taxon>
        <taxon>Coriobacteriia</taxon>
        <taxon>Coriobacteriales</taxon>
        <taxon>Coriobacteriaceae</taxon>
        <taxon>Parvibacter</taxon>
    </lineage>
</organism>
<dbReference type="Proteomes" id="UP000309454">
    <property type="component" value="Unassembled WGS sequence"/>
</dbReference>
<dbReference type="EMBL" id="SSTM01000003">
    <property type="protein sequence ID" value="TJW10685.1"/>
    <property type="molecule type" value="Genomic_DNA"/>
</dbReference>
<dbReference type="OrthoDB" id="3174628at2"/>
<evidence type="ECO:0000313" key="3">
    <source>
        <dbReference type="Proteomes" id="UP000309454"/>
    </source>
</evidence>
<keyword evidence="1" id="KW-0472">Membrane</keyword>
<proteinExistence type="predicted"/>
<reference evidence="2 3" key="1">
    <citation type="submission" date="2019-04" db="EMBL/GenBank/DDBJ databases">
        <title>Microbes associate with the intestines of laboratory mice.</title>
        <authorList>
            <person name="Navarre W."/>
            <person name="Wong E."/>
            <person name="Huang K.C."/>
            <person name="Tropini C."/>
            <person name="Ng K."/>
            <person name="Yu B."/>
        </authorList>
    </citation>
    <scope>NUCLEOTIDE SEQUENCE [LARGE SCALE GENOMIC DNA]</scope>
    <source>
        <strain evidence="2 3">NM48_B13</strain>
    </source>
</reference>
<feature type="transmembrane region" description="Helical" evidence="1">
    <location>
        <begin position="113"/>
        <end position="135"/>
    </location>
</feature>
<dbReference type="RefSeq" id="WP_136845709.1">
    <property type="nucleotide sequence ID" value="NZ_CANPEU010000005.1"/>
</dbReference>
<feature type="transmembrane region" description="Helical" evidence="1">
    <location>
        <begin position="12"/>
        <end position="34"/>
    </location>
</feature>